<dbReference type="InterPro" id="IPR013320">
    <property type="entry name" value="ConA-like_dom_sf"/>
</dbReference>
<dbReference type="SMART" id="SM00589">
    <property type="entry name" value="PRY"/>
    <property type="match status" value="1"/>
</dbReference>
<dbReference type="GO" id="GO:0008270">
    <property type="term" value="F:zinc ion binding"/>
    <property type="evidence" value="ECO:0007669"/>
    <property type="project" value="UniProtKB-KW"/>
</dbReference>
<feature type="domain" description="RING-type" evidence="8">
    <location>
        <begin position="14"/>
        <end position="54"/>
    </location>
</feature>
<proteinExistence type="predicted"/>
<evidence type="ECO:0000259" key="8">
    <source>
        <dbReference type="PROSITE" id="PS50089"/>
    </source>
</evidence>
<keyword evidence="4" id="KW-0862">Zinc</keyword>
<dbReference type="PROSITE" id="PS50089">
    <property type="entry name" value="ZF_RING_2"/>
    <property type="match status" value="1"/>
</dbReference>
<dbReference type="SUPFAM" id="SSF49899">
    <property type="entry name" value="Concanavalin A-like lectins/glucanases"/>
    <property type="match status" value="1"/>
</dbReference>
<dbReference type="Pfam" id="PF00643">
    <property type="entry name" value="zf-B_box"/>
    <property type="match status" value="1"/>
</dbReference>
<keyword evidence="1" id="KW-0399">Innate immunity</keyword>
<dbReference type="Gene3D" id="3.30.40.10">
    <property type="entry name" value="Zinc/RING finger domain, C3HC4 (zinc finger)"/>
    <property type="match status" value="1"/>
</dbReference>
<evidence type="ECO:0000259" key="10">
    <source>
        <dbReference type="PROSITE" id="PS50188"/>
    </source>
</evidence>
<dbReference type="Pfam" id="PF00622">
    <property type="entry name" value="SPRY"/>
    <property type="match status" value="1"/>
</dbReference>
<dbReference type="InterPro" id="IPR003879">
    <property type="entry name" value="Butyrophylin_SPRY"/>
</dbReference>
<organism evidence="11 12">
    <name type="scientific">Sphaeramia orbicularis</name>
    <name type="common">orbiculate cardinalfish</name>
    <dbReference type="NCBI Taxonomy" id="375764"/>
    <lineage>
        <taxon>Eukaryota</taxon>
        <taxon>Metazoa</taxon>
        <taxon>Chordata</taxon>
        <taxon>Craniata</taxon>
        <taxon>Vertebrata</taxon>
        <taxon>Euteleostomi</taxon>
        <taxon>Actinopterygii</taxon>
        <taxon>Neopterygii</taxon>
        <taxon>Teleostei</taxon>
        <taxon>Neoteleostei</taxon>
        <taxon>Acanthomorphata</taxon>
        <taxon>Gobiaria</taxon>
        <taxon>Kurtiformes</taxon>
        <taxon>Apogonoidei</taxon>
        <taxon>Apogonidae</taxon>
        <taxon>Apogoninae</taxon>
        <taxon>Sphaeramia</taxon>
    </lineage>
</organism>
<dbReference type="PROSITE" id="PS50188">
    <property type="entry name" value="B302_SPRY"/>
    <property type="match status" value="1"/>
</dbReference>
<keyword evidence="12" id="KW-1185">Reference proteome</keyword>
<feature type="domain" description="B30.2/SPRY" evidence="10">
    <location>
        <begin position="384"/>
        <end position="575"/>
    </location>
</feature>
<dbReference type="RefSeq" id="XP_030004739.1">
    <property type="nucleotide sequence ID" value="XM_030148879.1"/>
</dbReference>
<dbReference type="InterPro" id="IPR001870">
    <property type="entry name" value="B30.2/SPRY"/>
</dbReference>
<evidence type="ECO:0000313" key="11">
    <source>
        <dbReference type="Ensembl" id="ENSSORP00005021810.1"/>
    </source>
</evidence>
<dbReference type="CDD" id="cd19769">
    <property type="entry name" value="Bbox2_TRIM16-like"/>
    <property type="match status" value="1"/>
</dbReference>
<dbReference type="InterPro" id="IPR006574">
    <property type="entry name" value="PRY"/>
</dbReference>
<evidence type="ECO:0000256" key="2">
    <source>
        <dbReference type="ARBA" id="ARBA00022723"/>
    </source>
</evidence>
<gene>
    <name evidence="11" type="primary">LOC115429447</name>
</gene>
<evidence type="ECO:0000313" key="12">
    <source>
        <dbReference type="Proteomes" id="UP000472271"/>
    </source>
</evidence>
<protein>
    <submittedName>
        <fullName evidence="11">E3 ubiquitin-protein ligase TRIM39-like</fullName>
    </submittedName>
</protein>
<dbReference type="PRINTS" id="PR01407">
    <property type="entry name" value="BUTYPHLNCDUF"/>
</dbReference>
<dbReference type="GO" id="GO:0045087">
    <property type="term" value="P:innate immune response"/>
    <property type="evidence" value="ECO:0007669"/>
    <property type="project" value="UniProtKB-KW"/>
</dbReference>
<dbReference type="SUPFAM" id="SSF57845">
    <property type="entry name" value="B-box zinc-binding domain"/>
    <property type="match status" value="1"/>
</dbReference>
<dbReference type="InterPro" id="IPR013083">
    <property type="entry name" value="Znf_RING/FYVE/PHD"/>
</dbReference>
<keyword evidence="2" id="KW-0479">Metal-binding</keyword>
<dbReference type="GO" id="GO:0005737">
    <property type="term" value="C:cytoplasm"/>
    <property type="evidence" value="ECO:0007669"/>
    <property type="project" value="UniProtKB-ARBA"/>
</dbReference>
<reference evidence="11" key="1">
    <citation type="submission" date="2019-06" db="EMBL/GenBank/DDBJ databases">
        <authorList>
            <consortium name="Wellcome Sanger Institute Data Sharing"/>
        </authorList>
    </citation>
    <scope>NUCLEOTIDE SEQUENCE [LARGE SCALE GENOMIC DNA]</scope>
</reference>
<name>A0A672ZX01_9TELE</name>
<dbReference type="Proteomes" id="UP000472271">
    <property type="component" value="Chromosome 12"/>
</dbReference>
<dbReference type="InterPro" id="IPR027370">
    <property type="entry name" value="Znf-RING_euk"/>
</dbReference>
<dbReference type="InterPro" id="IPR051051">
    <property type="entry name" value="E3_ubiq-ligase_TRIM/RNF"/>
</dbReference>
<dbReference type="Gene3D" id="4.10.830.40">
    <property type="match status" value="1"/>
</dbReference>
<accession>A0A672ZX01</accession>
<keyword evidence="5" id="KW-0391">Immunity</keyword>
<evidence type="ECO:0000256" key="1">
    <source>
        <dbReference type="ARBA" id="ARBA00022588"/>
    </source>
</evidence>
<keyword evidence="3 6" id="KW-0863">Zinc-finger</keyword>
<feature type="coiled-coil region" evidence="7">
    <location>
        <begin position="248"/>
        <end position="294"/>
    </location>
</feature>
<dbReference type="Gene3D" id="2.60.120.920">
    <property type="match status" value="1"/>
</dbReference>
<evidence type="ECO:0000259" key="9">
    <source>
        <dbReference type="PROSITE" id="PS50119"/>
    </source>
</evidence>
<evidence type="ECO:0000256" key="5">
    <source>
        <dbReference type="ARBA" id="ARBA00022859"/>
    </source>
</evidence>
<dbReference type="SMART" id="SM00336">
    <property type="entry name" value="BBOX"/>
    <property type="match status" value="1"/>
</dbReference>
<dbReference type="PROSITE" id="PS50119">
    <property type="entry name" value="ZF_BBOX"/>
    <property type="match status" value="1"/>
</dbReference>
<dbReference type="SMART" id="SM00449">
    <property type="entry name" value="SPRY"/>
    <property type="match status" value="1"/>
</dbReference>
<dbReference type="InterPro" id="IPR043136">
    <property type="entry name" value="B30.2/SPRY_sf"/>
</dbReference>
<reference evidence="11" key="2">
    <citation type="submission" date="2025-08" db="UniProtKB">
        <authorList>
            <consortium name="Ensembl"/>
        </authorList>
    </citation>
    <scope>IDENTIFICATION</scope>
</reference>
<evidence type="ECO:0000256" key="6">
    <source>
        <dbReference type="PROSITE-ProRule" id="PRU00024"/>
    </source>
</evidence>
<reference evidence="11" key="3">
    <citation type="submission" date="2025-09" db="UniProtKB">
        <authorList>
            <consortium name="Ensembl"/>
        </authorList>
    </citation>
    <scope>IDENTIFICATION</scope>
</reference>
<dbReference type="InterPro" id="IPR000315">
    <property type="entry name" value="Znf_B-box"/>
</dbReference>
<evidence type="ECO:0000256" key="7">
    <source>
        <dbReference type="SAM" id="Coils"/>
    </source>
</evidence>
<dbReference type="Pfam" id="PF13765">
    <property type="entry name" value="PRY"/>
    <property type="match status" value="1"/>
</dbReference>
<feature type="domain" description="B box-type" evidence="9">
    <location>
        <begin position="147"/>
        <end position="187"/>
    </location>
</feature>
<dbReference type="OrthoDB" id="6105938at2759"/>
<dbReference type="InterPro" id="IPR017907">
    <property type="entry name" value="Znf_RING_CS"/>
</dbReference>
<dbReference type="PANTHER" id="PTHR25465:SF32">
    <property type="entry name" value="BLOODTHIRSTY-RELATED GENE FAMILY, MEMBER 16 ISOFORM X1-RELATED"/>
    <property type="match status" value="1"/>
</dbReference>
<dbReference type="SUPFAM" id="SSF57850">
    <property type="entry name" value="RING/U-box"/>
    <property type="match status" value="1"/>
</dbReference>
<dbReference type="InParanoid" id="A0A672ZX01"/>
<dbReference type="InterPro" id="IPR058030">
    <property type="entry name" value="TRIM8/14/16/25/29/45/65_CC"/>
</dbReference>
<dbReference type="GeneID" id="115429447"/>
<dbReference type="InterPro" id="IPR001841">
    <property type="entry name" value="Znf_RING"/>
</dbReference>
<dbReference type="Ensembl" id="ENSSORT00005022458.1">
    <property type="protein sequence ID" value="ENSSORP00005021810.1"/>
    <property type="gene ID" value="ENSSORG00005010653.1"/>
</dbReference>
<dbReference type="Gene3D" id="3.30.160.60">
    <property type="entry name" value="Classic Zinc Finger"/>
    <property type="match status" value="1"/>
</dbReference>
<dbReference type="PANTHER" id="PTHR25465">
    <property type="entry name" value="B-BOX DOMAIN CONTAINING"/>
    <property type="match status" value="1"/>
</dbReference>
<dbReference type="Pfam" id="PF25600">
    <property type="entry name" value="TRIM_CC"/>
    <property type="match status" value="1"/>
</dbReference>
<dbReference type="SMART" id="SM00184">
    <property type="entry name" value="RING"/>
    <property type="match status" value="1"/>
</dbReference>
<sequence length="602" mass="69369">MASASSLPCEQLLCSICLDVFTEPVSTPCGHNYCKSCITGYWASSSHTQCPLCNKKFRRRPQLQINTGFRDMVEHFKNMTEKNTEEPHKELQVKSGEVPCDVCLDPKLKAEKTCLVCLASYCQPHLEPHHRVKNLKKHKLTDPVVNLEDRVCKKHDKMFELYCQEDQVCVCFMCLKDDHMNHKTVLLERAFKERKTLMESKISDMKLTENLKAKWIKKINYSVEQHKTNTQKEVTDVGEVLINVAASLQRHQVKLVELIEEKQKEAEKQAEDDIKQMELQLTELRMRRSEMEQLLQTEDHLLFLQNTPNMYFPWDCEDQVYPLSYIRSFSQDYFGLNQSYVKMVKKAGAKMEKMLSKEMDALINEVKSSDGYNTDSDDTDEFVEGVWIPPKDKLMMIQQYDAVEVTLDAYTANPNLNVNEDGKQLTYKKSLIVQQQYPTLFARRFANQPFVLAEDGFSSGRFYYEVEVSRCPHWVLGVARESINRNIFWLPSPSDGAWTITSKSNYFGEYVTDAEPQKVGVFVDYEKGEVAFYDAETRTMIYSYTECTFTEAVAPLKCLLYSLAGASISNRSKLYPIFGICGDNSHEVLYITPVATTVPSKQ</sequence>
<keyword evidence="7" id="KW-0175">Coiled coil</keyword>
<dbReference type="AlphaFoldDB" id="A0A672ZX01"/>
<dbReference type="Pfam" id="PF13445">
    <property type="entry name" value="zf-RING_UBOX"/>
    <property type="match status" value="1"/>
</dbReference>
<dbReference type="PROSITE" id="PS00518">
    <property type="entry name" value="ZF_RING_1"/>
    <property type="match status" value="1"/>
</dbReference>
<dbReference type="InterPro" id="IPR003877">
    <property type="entry name" value="SPRY_dom"/>
</dbReference>
<evidence type="ECO:0000256" key="3">
    <source>
        <dbReference type="ARBA" id="ARBA00022771"/>
    </source>
</evidence>
<evidence type="ECO:0000256" key="4">
    <source>
        <dbReference type="ARBA" id="ARBA00022833"/>
    </source>
</evidence>